<evidence type="ECO:0000313" key="1">
    <source>
        <dbReference type="EMBL" id="CUI18116.1"/>
    </source>
</evidence>
<name>A0A0U5JH40_9BACT</name>
<dbReference type="Proteomes" id="UP000069902">
    <property type="component" value="Plasmid pPNK"/>
</dbReference>
<organism evidence="1 2">
    <name type="scientific">Candidatus Protochlamydia naegleriophila</name>
    <dbReference type="NCBI Taxonomy" id="389348"/>
    <lineage>
        <taxon>Bacteria</taxon>
        <taxon>Pseudomonadati</taxon>
        <taxon>Chlamydiota</taxon>
        <taxon>Chlamydiia</taxon>
        <taxon>Parachlamydiales</taxon>
        <taxon>Parachlamydiaceae</taxon>
        <taxon>Candidatus Protochlamydia</taxon>
    </lineage>
</organism>
<dbReference type="InParanoid" id="A0A0U5JH40"/>
<sequence length="79" mass="9231">MRILDQETDQSLNNIILYLTSQEAQELRDSLEDVINKPLNNHSHIPSNDFEKEITVCIYDENNLKGFNERSINIILNDQ</sequence>
<dbReference type="EMBL" id="LN879503">
    <property type="protein sequence ID" value="CUI18116.1"/>
    <property type="molecule type" value="Genomic_DNA"/>
</dbReference>
<protein>
    <submittedName>
        <fullName evidence="1">Uncharacterized protein</fullName>
    </submittedName>
</protein>
<geneLocation type="plasmid" evidence="2">
    <name>pPNK</name>
</geneLocation>
<accession>A0A0U5JH40</accession>
<gene>
    <name evidence="1" type="ORF">PNK_p0062</name>
</gene>
<dbReference type="PATRIC" id="fig|389348.3.peg.2828"/>
<evidence type="ECO:0000313" key="2">
    <source>
        <dbReference type="Proteomes" id="UP000069902"/>
    </source>
</evidence>
<dbReference type="KEGG" id="pnl:PNK_p0062"/>
<dbReference type="RefSeq" id="WP_059062543.1">
    <property type="nucleotide sequence ID" value="NZ_LN879503.1"/>
</dbReference>
<keyword evidence="2" id="KW-1185">Reference proteome</keyword>
<proteinExistence type="predicted"/>
<reference evidence="2" key="1">
    <citation type="submission" date="2015-09" db="EMBL/GenBank/DDBJ databases">
        <authorList>
            <person name="Bertelli C."/>
        </authorList>
    </citation>
    <scope>NUCLEOTIDE SEQUENCE [LARGE SCALE GENOMIC DNA]</scope>
    <source>
        <strain evidence="2">KNic</strain>
        <plasmid evidence="2">pPNK</plasmid>
    </source>
</reference>
<dbReference type="AlphaFoldDB" id="A0A0U5JH40"/>